<proteinExistence type="predicted"/>
<accession>A0AA89BH70</accession>
<organism evidence="2 3">
    <name type="scientific">Escallonia herrerae</name>
    <dbReference type="NCBI Taxonomy" id="1293975"/>
    <lineage>
        <taxon>Eukaryota</taxon>
        <taxon>Viridiplantae</taxon>
        <taxon>Streptophyta</taxon>
        <taxon>Embryophyta</taxon>
        <taxon>Tracheophyta</taxon>
        <taxon>Spermatophyta</taxon>
        <taxon>Magnoliopsida</taxon>
        <taxon>eudicotyledons</taxon>
        <taxon>Gunneridae</taxon>
        <taxon>Pentapetalae</taxon>
        <taxon>asterids</taxon>
        <taxon>campanulids</taxon>
        <taxon>Escalloniales</taxon>
        <taxon>Escalloniaceae</taxon>
        <taxon>Escallonia</taxon>
    </lineage>
</organism>
<evidence type="ECO:0000313" key="2">
    <source>
        <dbReference type="EMBL" id="KAK3042225.1"/>
    </source>
</evidence>
<comment type="caution">
    <text evidence="2">The sequence shown here is derived from an EMBL/GenBank/DDBJ whole genome shotgun (WGS) entry which is preliminary data.</text>
</comment>
<gene>
    <name evidence="2" type="ORF">RJ639_001345</name>
</gene>
<feature type="compositionally biased region" description="Basic and acidic residues" evidence="1">
    <location>
        <begin position="97"/>
        <end position="109"/>
    </location>
</feature>
<feature type="region of interest" description="Disordered" evidence="1">
    <location>
        <begin position="1"/>
        <end position="49"/>
    </location>
</feature>
<feature type="region of interest" description="Disordered" evidence="1">
    <location>
        <begin position="87"/>
        <end position="109"/>
    </location>
</feature>
<dbReference type="Proteomes" id="UP001188597">
    <property type="component" value="Unassembled WGS sequence"/>
</dbReference>
<feature type="compositionally biased region" description="Basic residues" evidence="1">
    <location>
        <begin position="16"/>
        <end position="32"/>
    </location>
</feature>
<keyword evidence="3" id="KW-1185">Reference proteome</keyword>
<dbReference type="AlphaFoldDB" id="A0AA89BH70"/>
<reference evidence="2" key="1">
    <citation type="submission" date="2022-12" db="EMBL/GenBank/DDBJ databases">
        <title>Draft genome assemblies for two species of Escallonia (Escalloniales).</title>
        <authorList>
            <person name="Chanderbali A."/>
            <person name="Dervinis C."/>
            <person name="Anghel I."/>
            <person name="Soltis D."/>
            <person name="Soltis P."/>
            <person name="Zapata F."/>
        </authorList>
    </citation>
    <scope>NUCLEOTIDE SEQUENCE</scope>
    <source>
        <strain evidence="2">UCBG64.0493</strain>
        <tissue evidence="2">Leaf</tissue>
    </source>
</reference>
<evidence type="ECO:0000256" key="1">
    <source>
        <dbReference type="SAM" id="MobiDB-lite"/>
    </source>
</evidence>
<protein>
    <submittedName>
        <fullName evidence="2">Uncharacterized protein</fullName>
    </submittedName>
</protein>
<name>A0AA89BH70_9ASTE</name>
<sequence>MASLEEKANVTELRKDAHKSHRVLEGKKKKRQVALPYWAGPDQPSPGVSWTESEQAEVVGLQILEPVQKVKNYEILRPALEPRTEAGFPFARMSPKPKREIDDQMEKEY</sequence>
<evidence type="ECO:0000313" key="3">
    <source>
        <dbReference type="Proteomes" id="UP001188597"/>
    </source>
</evidence>
<dbReference type="EMBL" id="JAVXUP010000023">
    <property type="protein sequence ID" value="KAK3042225.1"/>
    <property type="molecule type" value="Genomic_DNA"/>
</dbReference>
<feature type="compositionally biased region" description="Basic and acidic residues" evidence="1">
    <location>
        <begin position="1"/>
        <end position="15"/>
    </location>
</feature>